<dbReference type="GO" id="GO:0009507">
    <property type="term" value="C:chloroplast"/>
    <property type="evidence" value="ECO:0007669"/>
    <property type="project" value="EnsemblPlants"/>
</dbReference>
<protein>
    <recommendedName>
        <fullName evidence="4">DYW domain-containing protein</fullName>
    </recommendedName>
</protein>
<dbReference type="GO" id="GO:0009451">
    <property type="term" value="P:RNA modification"/>
    <property type="evidence" value="ECO:0007669"/>
    <property type="project" value="InterPro"/>
</dbReference>
<dbReference type="GO" id="GO:0005739">
    <property type="term" value="C:mitochondrion"/>
    <property type="evidence" value="ECO:0007669"/>
    <property type="project" value="EnsemblPlants"/>
</dbReference>
<dbReference type="InterPro" id="IPR011990">
    <property type="entry name" value="TPR-like_helical_dom_sf"/>
</dbReference>
<dbReference type="AlphaFoldDB" id="A0A5K0VAF7"/>
<feature type="repeat" description="PPR" evidence="2">
    <location>
        <begin position="216"/>
        <end position="250"/>
    </location>
</feature>
<evidence type="ECO:0000313" key="5">
    <source>
        <dbReference type="EMBL" id="VVV38047.1"/>
    </source>
</evidence>
<organism evidence="5">
    <name type="scientific">Nymphaea colorata</name>
    <name type="common">pocket water lily</name>
    <dbReference type="NCBI Taxonomy" id="210225"/>
    <lineage>
        <taxon>Eukaryota</taxon>
        <taxon>Viridiplantae</taxon>
        <taxon>Streptophyta</taxon>
        <taxon>Embryophyta</taxon>
        <taxon>Tracheophyta</taxon>
        <taxon>Spermatophyta</taxon>
        <taxon>Magnoliopsida</taxon>
        <taxon>Nymphaeales</taxon>
        <taxon>Nymphaeaceae</taxon>
        <taxon>Nymphaea</taxon>
    </lineage>
</organism>
<gene>
    <name evidence="5" type="ORF">NYM_LOCUS1418</name>
</gene>
<accession>A0A5K0VAF7</accession>
<dbReference type="EMBL" id="LR721774">
    <property type="protein sequence ID" value="VVV38047.1"/>
    <property type="molecule type" value="Genomic_DNA"/>
</dbReference>
<feature type="repeat" description="PPR" evidence="2">
    <location>
        <begin position="185"/>
        <end position="215"/>
    </location>
</feature>
<keyword evidence="1" id="KW-0677">Repeat</keyword>
<evidence type="ECO:0000256" key="1">
    <source>
        <dbReference type="ARBA" id="ARBA00022737"/>
    </source>
</evidence>
<dbReference type="InterPro" id="IPR046960">
    <property type="entry name" value="PPR_At4g14850-like_plant"/>
</dbReference>
<dbReference type="Gramene" id="NC1G0109570.1">
    <property type="protein sequence ID" value="NC1G0109570.1:cds"/>
    <property type="gene ID" value="NC1G0109570"/>
</dbReference>
<dbReference type="GO" id="GO:0099402">
    <property type="term" value="P:plant organ development"/>
    <property type="evidence" value="ECO:0007669"/>
    <property type="project" value="UniProtKB-ARBA"/>
</dbReference>
<feature type="compositionally biased region" description="Polar residues" evidence="3">
    <location>
        <begin position="66"/>
        <end position="76"/>
    </location>
</feature>
<dbReference type="PANTHER" id="PTHR47926">
    <property type="entry name" value="PENTATRICOPEPTIDE REPEAT-CONTAINING PROTEIN"/>
    <property type="match status" value="1"/>
</dbReference>
<dbReference type="NCBIfam" id="TIGR00756">
    <property type="entry name" value="PPR"/>
    <property type="match status" value="2"/>
</dbReference>
<dbReference type="GO" id="GO:0003729">
    <property type="term" value="F:mRNA binding"/>
    <property type="evidence" value="ECO:0007669"/>
    <property type="project" value="EnsemblPlants"/>
</dbReference>
<dbReference type="FunFam" id="1.25.40.10:FF:000158">
    <property type="entry name" value="pentatricopeptide repeat-containing protein At2g33680"/>
    <property type="match status" value="1"/>
</dbReference>
<evidence type="ECO:0000256" key="3">
    <source>
        <dbReference type="SAM" id="MobiDB-lite"/>
    </source>
</evidence>
<proteinExistence type="predicted"/>
<dbReference type="GO" id="GO:0009793">
    <property type="term" value="P:embryo development ending in seed dormancy"/>
    <property type="evidence" value="ECO:0007669"/>
    <property type="project" value="EnsemblPlants"/>
</dbReference>
<dbReference type="GO" id="GO:0008270">
    <property type="term" value="F:zinc ion binding"/>
    <property type="evidence" value="ECO:0007669"/>
    <property type="project" value="InterPro"/>
</dbReference>
<dbReference type="PROSITE" id="PS51375">
    <property type="entry name" value="PPR"/>
    <property type="match status" value="2"/>
</dbReference>
<dbReference type="OMA" id="PHQWNQQ"/>
<sequence>MSSSFVGIQRAGATMLASILRTRTPNSSSIFLLRSLSLNHLNSVSKKFPSFHNRSLSVRCLSTSAVPNSYQRPPSNQYGPPRGGGYRPQPIQRGSPVTNVNQVAPARQPPVEEPLIQGNVDTLLGFCREGKMKEAAQLLSSLERQGVRIEPSVFLALIEGCAGAKSVEEAKRVHDHFLRTPFRHDVYINNRLIDMYSKCGSMADARQMFDRMPERNLESWNLLIKGFAANGQGEDALQMFKQLRQAGGRPDGQTYVAVLAACASLESVEEGFIHFESMTKDYGIVPGDEHYVGLVGVLGSSGHLNEAEEFIARMPVEPSSNVWEALMHFARMQGDTEREDRIEEFLLVIDPSKVKPKPTIIPAITPKPDVKPLMTRRRTGLNMIEGNYKLNEFRAPLIQKPEASQMKEAGYVPDTRYVLHDIDQEAKEQALLYHSERLAIAYGLISTPANTPLRIIKNLRICGDCHNAIKIMSKIVGRELIVRDNKRFHHFKDGKCSCGDYW</sequence>
<feature type="region of interest" description="Disordered" evidence="3">
    <location>
        <begin position="66"/>
        <end position="96"/>
    </location>
</feature>
<reference evidence="5" key="1">
    <citation type="submission" date="2019-09" db="EMBL/GenBank/DDBJ databases">
        <authorList>
            <person name="Zhang L."/>
        </authorList>
    </citation>
    <scope>NUCLEOTIDE SEQUENCE</scope>
</reference>
<name>A0A5K0VAF7_9MAGN</name>
<dbReference type="OrthoDB" id="185373at2759"/>
<feature type="domain" description="DYW" evidence="4">
    <location>
        <begin position="410"/>
        <end position="502"/>
    </location>
</feature>
<evidence type="ECO:0000259" key="4">
    <source>
        <dbReference type="Pfam" id="PF14432"/>
    </source>
</evidence>
<dbReference type="InterPro" id="IPR032867">
    <property type="entry name" value="DYW_dom"/>
</dbReference>
<dbReference type="InterPro" id="IPR002885">
    <property type="entry name" value="PPR_rpt"/>
</dbReference>
<dbReference type="PANTHER" id="PTHR47926:SF353">
    <property type="entry name" value="DYW DOMAIN-CONTAINING PROTEIN"/>
    <property type="match status" value="1"/>
</dbReference>
<dbReference type="Pfam" id="PF01535">
    <property type="entry name" value="PPR"/>
    <property type="match status" value="2"/>
</dbReference>
<dbReference type="Gene3D" id="1.25.40.10">
    <property type="entry name" value="Tetratricopeptide repeat domain"/>
    <property type="match status" value="1"/>
</dbReference>
<dbReference type="Pfam" id="PF14432">
    <property type="entry name" value="DYW_deaminase"/>
    <property type="match status" value="1"/>
</dbReference>
<dbReference type="Pfam" id="PF13041">
    <property type="entry name" value="PPR_2"/>
    <property type="match status" value="1"/>
</dbReference>
<evidence type="ECO:0000256" key="2">
    <source>
        <dbReference type="PROSITE-ProRule" id="PRU00708"/>
    </source>
</evidence>